<dbReference type="Pfam" id="PF16175">
    <property type="entry name" value="DUF4875"/>
    <property type="match status" value="1"/>
</dbReference>
<accession>F2JW10</accession>
<dbReference type="RefSeq" id="WP_013662800.1">
    <property type="nucleotide sequence ID" value="NC_015276.1"/>
</dbReference>
<dbReference type="Proteomes" id="UP000001062">
    <property type="component" value="Chromosome"/>
</dbReference>
<reference evidence="2 3" key="1">
    <citation type="journal article" date="2012" name="Stand. Genomic Sci.">
        <title>Complete genome sequence of the melanogenic marine bacterium Marinomonas mediterranea type strain (MMB-1(T)).</title>
        <authorList>
            <person name="Lucas-Elio P."/>
            <person name="Goodwin L."/>
            <person name="Woyke T."/>
            <person name="Pitluck S."/>
            <person name="Nolan M."/>
            <person name="Kyrpides N.C."/>
            <person name="Detter J.C."/>
            <person name="Copeland A."/>
            <person name="Teshima H."/>
            <person name="Bruce D."/>
            <person name="Detter C."/>
            <person name="Tapia R."/>
            <person name="Han S."/>
            <person name="Land M.L."/>
            <person name="Ivanova N."/>
            <person name="Mikhailova N."/>
            <person name="Johnston A.W."/>
            <person name="Sanchez-Amat A."/>
        </authorList>
    </citation>
    <scope>NUCLEOTIDE SEQUENCE [LARGE SCALE GENOMIC DNA]</scope>
    <source>
        <strain evidence="3">ATCC 700492 / JCM 21426 / NBRC 103028 / MMB-1</strain>
    </source>
</reference>
<gene>
    <name evidence="2" type="ordered locus">Marme_3687</name>
</gene>
<dbReference type="HOGENOM" id="CLU_1584515_0_0_6"/>
<dbReference type="EMBL" id="CP002583">
    <property type="protein sequence ID" value="ADZ92898.1"/>
    <property type="molecule type" value="Genomic_DNA"/>
</dbReference>
<dbReference type="PATRIC" id="fig|717774.3.peg.3799"/>
<organism evidence="2 3">
    <name type="scientific">Marinomonas mediterranea (strain ATCC 700492 / JCM 21426 / NBRC 103028 / MMB-1)</name>
    <dbReference type="NCBI Taxonomy" id="717774"/>
    <lineage>
        <taxon>Bacteria</taxon>
        <taxon>Pseudomonadati</taxon>
        <taxon>Pseudomonadota</taxon>
        <taxon>Gammaproteobacteria</taxon>
        <taxon>Oceanospirillales</taxon>
        <taxon>Oceanospirillaceae</taxon>
        <taxon>Marinomonas</taxon>
    </lineage>
</organism>
<dbReference type="InterPro" id="IPR032383">
    <property type="entry name" value="DUF4875"/>
</dbReference>
<name>F2JW10_MARM1</name>
<dbReference type="AlphaFoldDB" id="F2JW10"/>
<sequence length="168" mass="18962">MREAAGGCLVFIVLAAIVLLFMKSCGGDSQEELVESLAPNAQDYVVLASEEYATPSDKKGLKFTIYSEDSYTFEKRGQTLIKAAYDLLEDKDLYEVVIRLSALPSIKPKYIHAGLINYHPHKEDTWGNKKEYIWNVTASPNKIIDGQLEEDGKLYPLKYMAVKSYLKK</sequence>
<keyword evidence="3" id="KW-1185">Reference proteome</keyword>
<feature type="domain" description="DUF4875" evidence="1">
    <location>
        <begin position="40"/>
        <end position="148"/>
    </location>
</feature>
<proteinExistence type="predicted"/>
<evidence type="ECO:0000313" key="2">
    <source>
        <dbReference type="EMBL" id="ADZ92898.1"/>
    </source>
</evidence>
<evidence type="ECO:0000259" key="1">
    <source>
        <dbReference type="Pfam" id="PF16175"/>
    </source>
</evidence>
<protein>
    <recommendedName>
        <fullName evidence="1">DUF4875 domain-containing protein</fullName>
    </recommendedName>
</protein>
<evidence type="ECO:0000313" key="3">
    <source>
        <dbReference type="Proteomes" id="UP000001062"/>
    </source>
</evidence>
<dbReference type="KEGG" id="mme:Marme_3687"/>